<keyword evidence="3" id="KW-1185">Reference proteome</keyword>
<organism evidence="2 3">
    <name type="scientific">Leptolyngbya subtilissima DQ-A4</name>
    <dbReference type="NCBI Taxonomy" id="2933933"/>
    <lineage>
        <taxon>Bacteria</taxon>
        <taxon>Bacillati</taxon>
        <taxon>Cyanobacteriota</taxon>
        <taxon>Cyanophyceae</taxon>
        <taxon>Leptolyngbyales</taxon>
        <taxon>Leptolyngbyaceae</taxon>
        <taxon>Leptolyngbya group</taxon>
        <taxon>Leptolyngbya</taxon>
    </lineage>
</organism>
<accession>A0ABV0K0J7</accession>
<proteinExistence type="predicted"/>
<feature type="transmembrane region" description="Helical" evidence="1">
    <location>
        <begin position="20"/>
        <end position="43"/>
    </location>
</feature>
<keyword evidence="1" id="KW-1133">Transmembrane helix</keyword>
<evidence type="ECO:0000313" key="3">
    <source>
        <dbReference type="Proteomes" id="UP001482513"/>
    </source>
</evidence>
<evidence type="ECO:0008006" key="4">
    <source>
        <dbReference type="Google" id="ProtNLM"/>
    </source>
</evidence>
<evidence type="ECO:0000256" key="1">
    <source>
        <dbReference type="SAM" id="Phobius"/>
    </source>
</evidence>
<evidence type="ECO:0000313" key="2">
    <source>
        <dbReference type="EMBL" id="MEP0946304.1"/>
    </source>
</evidence>
<dbReference type="Proteomes" id="UP001482513">
    <property type="component" value="Unassembled WGS sequence"/>
</dbReference>
<name>A0ABV0K0J7_9CYAN</name>
<keyword evidence="1" id="KW-0812">Transmembrane</keyword>
<comment type="caution">
    <text evidence="2">The sequence shown here is derived from an EMBL/GenBank/DDBJ whole genome shotgun (WGS) entry which is preliminary data.</text>
</comment>
<gene>
    <name evidence="2" type="ORF">NC992_05420</name>
</gene>
<sequence>MPQAAPVPPTPSGGSNTAKWVALGCGGCLGVTVLAGLTLAFFINRTMRFTVGPDQGSVDSQELFTYTIPGETQTILNMGMFGMQMIQVANTDSPPSILLTMGQLPSYLKGNDAQQSFVEEFQNSITTEGNYQLTEQRVEERTLCDQPVSVVIQTGSFEDGTTTYNAASLLTLVEHNNDARFVWVLAHGDAPQTTADQVFATLDCR</sequence>
<reference evidence="2 3" key="1">
    <citation type="submission" date="2022-04" db="EMBL/GenBank/DDBJ databases">
        <title>Positive selection, recombination, and allopatry shape intraspecific diversity of widespread and dominant cyanobacteria.</title>
        <authorList>
            <person name="Wei J."/>
            <person name="Shu W."/>
            <person name="Hu C."/>
        </authorList>
    </citation>
    <scope>NUCLEOTIDE SEQUENCE [LARGE SCALE GENOMIC DNA]</scope>
    <source>
        <strain evidence="2 3">DQ-A4</strain>
    </source>
</reference>
<dbReference type="EMBL" id="JAMPKX010000002">
    <property type="protein sequence ID" value="MEP0946304.1"/>
    <property type="molecule type" value="Genomic_DNA"/>
</dbReference>
<keyword evidence="1" id="KW-0472">Membrane</keyword>
<protein>
    <recommendedName>
        <fullName evidence="4">DUF1795 domain-containing protein</fullName>
    </recommendedName>
</protein>